<dbReference type="AlphaFoldDB" id="A0A1F6GUE3"/>
<reference evidence="3 4" key="1">
    <citation type="journal article" date="2016" name="Nat. Commun.">
        <title>Thousands of microbial genomes shed light on interconnected biogeochemical processes in an aquifer system.</title>
        <authorList>
            <person name="Anantharaman K."/>
            <person name="Brown C.T."/>
            <person name="Hug L.A."/>
            <person name="Sharon I."/>
            <person name="Castelle C.J."/>
            <person name="Probst A.J."/>
            <person name="Thomas B.C."/>
            <person name="Singh A."/>
            <person name="Wilkins M.J."/>
            <person name="Karaoz U."/>
            <person name="Brodie E.L."/>
            <person name="Williams K.H."/>
            <person name="Hubbard S.S."/>
            <person name="Banfield J.F."/>
        </authorList>
    </citation>
    <scope>NUCLEOTIDE SEQUENCE [LARGE SCALE GENOMIC DNA]</scope>
</reference>
<organism evidence="3 4">
    <name type="scientific">Candidatus Lambdaproteobacteria bacterium RIFOXYD2_FULL_56_26</name>
    <dbReference type="NCBI Taxonomy" id="1817773"/>
    <lineage>
        <taxon>Bacteria</taxon>
        <taxon>Pseudomonadati</taxon>
        <taxon>Pseudomonadota</taxon>
        <taxon>Candidatus Lambdaproteobacteria</taxon>
    </lineage>
</organism>
<dbReference type="GO" id="GO:0003677">
    <property type="term" value="F:DNA binding"/>
    <property type="evidence" value="ECO:0007669"/>
    <property type="project" value="InterPro"/>
</dbReference>
<evidence type="ECO:0000259" key="2">
    <source>
        <dbReference type="Pfam" id="PF01609"/>
    </source>
</evidence>
<dbReference type="Pfam" id="PF01609">
    <property type="entry name" value="DDE_Tnp_1"/>
    <property type="match status" value="1"/>
</dbReference>
<protein>
    <recommendedName>
        <fullName evidence="2">Transposase IS4-like domain-containing protein</fullName>
    </recommendedName>
</protein>
<name>A0A1F6GUE3_9PROT</name>
<dbReference type="GO" id="GO:0004803">
    <property type="term" value="F:transposase activity"/>
    <property type="evidence" value="ECO:0007669"/>
    <property type="project" value="InterPro"/>
</dbReference>
<dbReference type="InterPro" id="IPR002559">
    <property type="entry name" value="Transposase_11"/>
</dbReference>
<dbReference type="GO" id="GO:0006313">
    <property type="term" value="P:DNA transposition"/>
    <property type="evidence" value="ECO:0007669"/>
    <property type="project" value="InterPro"/>
</dbReference>
<sequence length="157" mass="17301">MDAKDGFFLKGHVTSAHESDMKQLERSVEGLAEGTFVLTDKGYTSAENRFTLKILGLLDGIMRKTVRGRPLTEQEKSLNSVSSCPNIPGHRSPNKLGHLIHLTRDGAALESQPRGEGEGEPAVLQADQRNVISHKELHSTHLKSLPPPTPMLNRNLY</sequence>
<evidence type="ECO:0000256" key="1">
    <source>
        <dbReference type="SAM" id="MobiDB-lite"/>
    </source>
</evidence>
<feature type="region of interest" description="Disordered" evidence="1">
    <location>
        <begin position="69"/>
        <end position="90"/>
    </location>
</feature>
<feature type="domain" description="Transposase IS4-like" evidence="2">
    <location>
        <begin position="1"/>
        <end position="80"/>
    </location>
</feature>
<evidence type="ECO:0000313" key="4">
    <source>
        <dbReference type="Proteomes" id="UP000177583"/>
    </source>
</evidence>
<dbReference type="Proteomes" id="UP000177583">
    <property type="component" value="Unassembled WGS sequence"/>
</dbReference>
<proteinExistence type="predicted"/>
<evidence type="ECO:0000313" key="3">
    <source>
        <dbReference type="EMBL" id="OGH01611.1"/>
    </source>
</evidence>
<dbReference type="EMBL" id="MFNF01000031">
    <property type="protein sequence ID" value="OGH01611.1"/>
    <property type="molecule type" value="Genomic_DNA"/>
</dbReference>
<comment type="caution">
    <text evidence="3">The sequence shown here is derived from an EMBL/GenBank/DDBJ whole genome shotgun (WGS) entry which is preliminary data.</text>
</comment>
<accession>A0A1F6GUE3</accession>
<gene>
    <name evidence="3" type="ORF">A2557_00640</name>
</gene>